<sequence length="274" mass="30781">MNKKIITAAFALTIALMLTVTTFAIGNTINIIPEDYEIDKSVLSSESYKNSLNASDPDLTVVMANGKEIWYRSKKVEEALVPGTWYYADGMYTDIPVMDENNFPSYYNTEYFAKFNTEINGYKVRFIKNDVTESFIIYLENLETGEMTAFFKPFMMLWGVRDLKFLDTGEILLVTNSARGWLDITVYDPAEGKLICDTTGMRVSDYCINSEGEFYFVAESIVYDKSCNPSAVFAATGTAYDLSVENGMALAKIRNMTEDDSPDSEVKTALAAKK</sequence>
<reference evidence="1" key="1">
    <citation type="submission" date="2019-08" db="EMBL/GenBank/DDBJ databases">
        <authorList>
            <person name="Kucharzyk K."/>
            <person name="Murdoch R.W."/>
            <person name="Higgins S."/>
            <person name="Loffler F."/>
        </authorList>
    </citation>
    <scope>NUCLEOTIDE SEQUENCE</scope>
</reference>
<proteinExistence type="predicted"/>
<accession>A0A645ASS7</accession>
<name>A0A645ASS7_9ZZZZ</name>
<protein>
    <submittedName>
        <fullName evidence="1">Uncharacterized protein</fullName>
    </submittedName>
</protein>
<comment type="caution">
    <text evidence="1">The sequence shown here is derived from an EMBL/GenBank/DDBJ whole genome shotgun (WGS) entry which is preliminary data.</text>
</comment>
<evidence type="ECO:0000313" key="1">
    <source>
        <dbReference type="EMBL" id="MPM53923.1"/>
    </source>
</evidence>
<dbReference type="EMBL" id="VSSQ01014562">
    <property type="protein sequence ID" value="MPM53923.1"/>
    <property type="molecule type" value="Genomic_DNA"/>
</dbReference>
<dbReference type="AlphaFoldDB" id="A0A645ASS7"/>
<organism evidence="1">
    <name type="scientific">bioreactor metagenome</name>
    <dbReference type="NCBI Taxonomy" id="1076179"/>
    <lineage>
        <taxon>unclassified sequences</taxon>
        <taxon>metagenomes</taxon>
        <taxon>ecological metagenomes</taxon>
    </lineage>
</organism>
<dbReference type="SUPFAM" id="SSF69304">
    <property type="entry name" value="Tricorn protease N-terminal domain"/>
    <property type="match status" value="1"/>
</dbReference>
<gene>
    <name evidence="1" type="ORF">SDC9_100693</name>
</gene>